<dbReference type="Proteomes" id="UP001556367">
    <property type="component" value="Unassembled WGS sequence"/>
</dbReference>
<evidence type="ECO:0000313" key="3">
    <source>
        <dbReference type="Proteomes" id="UP001556367"/>
    </source>
</evidence>
<protein>
    <submittedName>
        <fullName evidence="2">Uncharacterized protein</fullName>
    </submittedName>
</protein>
<evidence type="ECO:0000256" key="1">
    <source>
        <dbReference type="SAM" id="SignalP"/>
    </source>
</evidence>
<accession>A0ABR3JMD6</accession>
<feature type="chain" id="PRO_5046067160" evidence="1">
    <location>
        <begin position="18"/>
        <end position="79"/>
    </location>
</feature>
<dbReference type="EMBL" id="JASNQZ010000006">
    <property type="protein sequence ID" value="KAL0956907.1"/>
    <property type="molecule type" value="Genomic_DNA"/>
</dbReference>
<proteinExistence type="predicted"/>
<reference evidence="3" key="1">
    <citation type="submission" date="2024-06" db="EMBL/GenBank/DDBJ databases">
        <title>Multi-omics analyses provide insights into the biosynthesis of the anticancer antibiotic pleurotin in Hohenbuehelia grisea.</title>
        <authorList>
            <person name="Weaver J.A."/>
            <person name="Alberti F."/>
        </authorList>
    </citation>
    <scope>NUCLEOTIDE SEQUENCE [LARGE SCALE GENOMIC DNA]</scope>
    <source>
        <strain evidence="3">T-177</strain>
    </source>
</reference>
<keyword evidence="1" id="KW-0732">Signal</keyword>
<gene>
    <name evidence="2" type="ORF">HGRIS_003012</name>
</gene>
<organism evidence="2 3">
    <name type="scientific">Hohenbuehelia grisea</name>
    <dbReference type="NCBI Taxonomy" id="104357"/>
    <lineage>
        <taxon>Eukaryota</taxon>
        <taxon>Fungi</taxon>
        <taxon>Dikarya</taxon>
        <taxon>Basidiomycota</taxon>
        <taxon>Agaricomycotina</taxon>
        <taxon>Agaricomycetes</taxon>
        <taxon>Agaricomycetidae</taxon>
        <taxon>Agaricales</taxon>
        <taxon>Pleurotineae</taxon>
        <taxon>Pleurotaceae</taxon>
        <taxon>Hohenbuehelia</taxon>
    </lineage>
</organism>
<sequence>MFAKYLALLAVVSVGHAALVAKRTPDEAVTVVGEGHICWSAHLPGPRTCEGELACCTDHYVADAKVCMQRSACPAIDLE</sequence>
<keyword evidence="3" id="KW-1185">Reference proteome</keyword>
<evidence type="ECO:0000313" key="2">
    <source>
        <dbReference type="EMBL" id="KAL0956907.1"/>
    </source>
</evidence>
<comment type="caution">
    <text evidence="2">The sequence shown here is derived from an EMBL/GenBank/DDBJ whole genome shotgun (WGS) entry which is preliminary data.</text>
</comment>
<feature type="signal peptide" evidence="1">
    <location>
        <begin position="1"/>
        <end position="17"/>
    </location>
</feature>
<name>A0ABR3JMD6_9AGAR</name>